<organism evidence="3 4">
    <name type="scientific">Plectus sambesii</name>
    <dbReference type="NCBI Taxonomy" id="2011161"/>
    <lineage>
        <taxon>Eukaryota</taxon>
        <taxon>Metazoa</taxon>
        <taxon>Ecdysozoa</taxon>
        <taxon>Nematoda</taxon>
        <taxon>Chromadorea</taxon>
        <taxon>Plectida</taxon>
        <taxon>Plectina</taxon>
        <taxon>Plectoidea</taxon>
        <taxon>Plectidae</taxon>
        <taxon>Plectus</taxon>
    </lineage>
</organism>
<proteinExistence type="predicted"/>
<name>A0A914VEC9_9BILA</name>
<reference evidence="4" key="1">
    <citation type="submission" date="2022-11" db="UniProtKB">
        <authorList>
            <consortium name="WormBaseParasite"/>
        </authorList>
    </citation>
    <scope>IDENTIFICATION</scope>
</reference>
<dbReference type="WBParaSite" id="PSAMB.scaffold184size68255.g3288.t1">
    <property type="protein sequence ID" value="PSAMB.scaffold184size68255.g3288.t1"/>
    <property type="gene ID" value="PSAMB.scaffold184size68255.g3288"/>
</dbReference>
<evidence type="ECO:0000313" key="3">
    <source>
        <dbReference type="Proteomes" id="UP000887566"/>
    </source>
</evidence>
<evidence type="ECO:0000313" key="4">
    <source>
        <dbReference type="WBParaSite" id="PSAMB.scaffold184size68255.g3288.t1"/>
    </source>
</evidence>
<dbReference type="Proteomes" id="UP000887566">
    <property type="component" value="Unplaced"/>
</dbReference>
<keyword evidence="2" id="KW-0732">Signal</keyword>
<protein>
    <submittedName>
        <fullName evidence="4">Uncharacterized protein</fullName>
    </submittedName>
</protein>
<evidence type="ECO:0000256" key="1">
    <source>
        <dbReference type="SAM" id="MobiDB-lite"/>
    </source>
</evidence>
<feature type="chain" id="PRO_5038047182" evidence="2">
    <location>
        <begin position="23"/>
        <end position="271"/>
    </location>
</feature>
<keyword evidence="3" id="KW-1185">Reference proteome</keyword>
<evidence type="ECO:0000256" key="2">
    <source>
        <dbReference type="SAM" id="SignalP"/>
    </source>
</evidence>
<sequence>MGRVAVLLVISVVVAFVPFVFPTPVKLGTPPEDLVSNEKEKVEAVKDHNEVALSRPKRISSNRVSLQSLSGDVDKLRADATKSRRKRDSKSRVRTKRQAMFDYDDVDEVEPSVEEELASLSDEELSALAELVRKELNAYETALLDNTDAQPAYDENAYDVDSAVEPETARFVPVVIEDYANYDSNDEPNDEPLFGRSRRSEAEPDMEDYAVLIPSDPEVVEEDGSRIVLVPQAFDEEESSIDDEDLTDELELRSRIAELAEILNERVASGY</sequence>
<feature type="signal peptide" evidence="2">
    <location>
        <begin position="1"/>
        <end position="22"/>
    </location>
</feature>
<dbReference type="AlphaFoldDB" id="A0A914VEC9"/>
<feature type="region of interest" description="Disordered" evidence="1">
    <location>
        <begin position="181"/>
        <end position="206"/>
    </location>
</feature>
<accession>A0A914VEC9</accession>